<reference evidence="1" key="1">
    <citation type="submission" date="2020-11" db="EMBL/GenBank/DDBJ databases">
        <authorList>
            <person name="Konstantinou D."/>
            <person name="Gkelis S."/>
            <person name="Popin R."/>
            <person name="Fewer D."/>
            <person name="Sivonen K."/>
        </authorList>
    </citation>
    <scope>NUCLEOTIDE SEQUENCE</scope>
    <source>
        <strain evidence="1">TAU-MAC 1115</strain>
    </source>
</reference>
<dbReference type="Proteomes" id="UP000717364">
    <property type="component" value="Unassembled WGS sequence"/>
</dbReference>
<name>A0A947DF01_9CYAN</name>
<reference evidence="1" key="2">
    <citation type="journal article" date="2021" name="Mar. Drugs">
        <title>Genome Reduction and Secondary Metabolism of the Marine Sponge-Associated Cyanobacterium Leptothoe.</title>
        <authorList>
            <person name="Konstantinou D."/>
            <person name="Popin R.V."/>
            <person name="Fewer D.P."/>
            <person name="Sivonen K."/>
            <person name="Gkelis S."/>
        </authorList>
    </citation>
    <scope>NUCLEOTIDE SEQUENCE</scope>
    <source>
        <strain evidence="1">TAU-MAC 1115</strain>
    </source>
</reference>
<sequence>MITQLAGFADAIHDAQHTFRALLDALARPGIPQTTVSLTPPSGLESSCAATCLTLLDLETSVWLQPGLPADVRSWLVFHTGCRFTDHPHAADFALIWQLNNAPELSEFSWGTAEYPESSTSLLIQLPNLTGGEPITLEGPGILSEIEVSLPMESAFWQQWETMTANYPLGLDCWCFAQNQIMGLPRTSKLTASVYESLGFTKHGYSY</sequence>
<organism evidence="1 2">
    <name type="scientific">Leptothoe spongobia TAU-MAC 1115</name>
    <dbReference type="NCBI Taxonomy" id="1967444"/>
    <lineage>
        <taxon>Bacteria</taxon>
        <taxon>Bacillati</taxon>
        <taxon>Cyanobacteriota</taxon>
        <taxon>Cyanophyceae</taxon>
        <taxon>Nodosilineales</taxon>
        <taxon>Cymatolegaceae</taxon>
        <taxon>Leptothoe</taxon>
        <taxon>Leptothoe spongobia</taxon>
    </lineage>
</organism>
<dbReference type="SUPFAM" id="SSF159709">
    <property type="entry name" value="PhnH-like"/>
    <property type="match status" value="1"/>
</dbReference>
<dbReference type="PIRSF" id="PIRSF020680">
    <property type="entry name" value="PhnH"/>
    <property type="match status" value="1"/>
</dbReference>
<dbReference type="NCBIfam" id="TIGR03292">
    <property type="entry name" value="PhnH_redo"/>
    <property type="match status" value="1"/>
</dbReference>
<evidence type="ECO:0000313" key="2">
    <source>
        <dbReference type="Proteomes" id="UP000717364"/>
    </source>
</evidence>
<protein>
    <submittedName>
        <fullName evidence="1">Phosphonate C-P lyase system protein PhnH</fullName>
    </submittedName>
</protein>
<dbReference type="AlphaFoldDB" id="A0A947DF01"/>
<dbReference type="Pfam" id="PF05845">
    <property type="entry name" value="PhnH"/>
    <property type="match status" value="1"/>
</dbReference>
<dbReference type="EMBL" id="JADOES010000006">
    <property type="protein sequence ID" value="MBT9314691.1"/>
    <property type="molecule type" value="Genomic_DNA"/>
</dbReference>
<gene>
    <name evidence="1" type="primary">phnH</name>
    <name evidence="1" type="ORF">IXB50_04565</name>
</gene>
<dbReference type="Gene3D" id="3.40.50.11310">
    <property type="entry name" value="Bacterial phosphonate metabolism protein PhnH"/>
    <property type="match status" value="1"/>
</dbReference>
<comment type="caution">
    <text evidence="1">The sequence shown here is derived from an EMBL/GenBank/DDBJ whole genome shotgun (WGS) entry which is preliminary data.</text>
</comment>
<dbReference type="RefSeq" id="WP_215607767.1">
    <property type="nucleotide sequence ID" value="NZ_JADOES010000006.1"/>
</dbReference>
<dbReference type="InterPro" id="IPR008772">
    <property type="entry name" value="Phosphonate_metab_PhnH"/>
</dbReference>
<proteinExistence type="predicted"/>
<dbReference type="InterPro" id="IPR038058">
    <property type="entry name" value="PhnH-like_sp"/>
</dbReference>
<evidence type="ECO:0000313" key="1">
    <source>
        <dbReference type="EMBL" id="MBT9314691.1"/>
    </source>
</evidence>
<dbReference type="GO" id="GO:0019634">
    <property type="term" value="P:organic phosphonate metabolic process"/>
    <property type="evidence" value="ECO:0007669"/>
    <property type="project" value="InterPro"/>
</dbReference>
<keyword evidence="1" id="KW-0456">Lyase</keyword>
<accession>A0A947DF01</accession>
<dbReference type="GO" id="GO:0016829">
    <property type="term" value="F:lyase activity"/>
    <property type="evidence" value="ECO:0007669"/>
    <property type="project" value="UniProtKB-KW"/>
</dbReference>
<keyword evidence="2" id="KW-1185">Reference proteome</keyword>